<dbReference type="Pfam" id="PF13560">
    <property type="entry name" value="HTH_31"/>
    <property type="match status" value="1"/>
</dbReference>
<accession>A0ABP8DMY8</accession>
<proteinExistence type="predicted"/>
<gene>
    <name evidence="1" type="ORF">GCM10022255_086980</name>
</gene>
<sequence length="417" mass="44772">MCHIRTRRGTVNMTEVDPRFAGRLRELIELRLTSYRALAARVHHGKTHVHDLATGRKTPTPEVAQRLDDALGAGGELAALAAAQTGPVAAHDAPAHDAEIEALELARRVEASDVSDGTLGRLEQVVDRLAMAYAGSPPAELLPRVRRHIAYVTKLSQARMTLAQRRRLLVTGGWLALLAATLHVDLRQGNAADAWLATAEQMADHAGHFEIRAWCFETRAWDALTAGRYGDALELSQHAQAVAPAGSSALIQATAQEGRAWARIGAAADTREALERVARLVANLTTPENPEHHYRYEPAKAISYTATTLSWVGDSAAEQFARHAIAELEAAPGGVPRPRRLANARLDLGLALLAAGRPDEASAEALAAVTSGRLVPSTWWRAVEVYRGVQQSGAPEAAELRDAFEAYRPALPAGPAA</sequence>
<evidence type="ECO:0000313" key="1">
    <source>
        <dbReference type="EMBL" id="GAA4260002.1"/>
    </source>
</evidence>
<dbReference type="Proteomes" id="UP001500620">
    <property type="component" value="Unassembled WGS sequence"/>
</dbReference>
<organism evidence="1 2">
    <name type="scientific">Dactylosporangium darangshiense</name>
    <dbReference type="NCBI Taxonomy" id="579108"/>
    <lineage>
        <taxon>Bacteria</taxon>
        <taxon>Bacillati</taxon>
        <taxon>Actinomycetota</taxon>
        <taxon>Actinomycetes</taxon>
        <taxon>Micromonosporales</taxon>
        <taxon>Micromonosporaceae</taxon>
        <taxon>Dactylosporangium</taxon>
    </lineage>
</organism>
<dbReference type="InterPro" id="IPR011990">
    <property type="entry name" value="TPR-like_helical_dom_sf"/>
</dbReference>
<evidence type="ECO:0008006" key="3">
    <source>
        <dbReference type="Google" id="ProtNLM"/>
    </source>
</evidence>
<dbReference type="SUPFAM" id="SSF47413">
    <property type="entry name" value="lambda repressor-like DNA-binding domains"/>
    <property type="match status" value="1"/>
</dbReference>
<name>A0ABP8DMY8_9ACTN</name>
<protein>
    <recommendedName>
        <fullName evidence="3">XRE family transcriptional regulator</fullName>
    </recommendedName>
</protein>
<comment type="caution">
    <text evidence="1">The sequence shown here is derived from an EMBL/GenBank/DDBJ whole genome shotgun (WGS) entry which is preliminary data.</text>
</comment>
<keyword evidence="2" id="KW-1185">Reference proteome</keyword>
<reference evidence="2" key="1">
    <citation type="journal article" date="2019" name="Int. J. Syst. Evol. Microbiol.">
        <title>The Global Catalogue of Microorganisms (GCM) 10K type strain sequencing project: providing services to taxonomists for standard genome sequencing and annotation.</title>
        <authorList>
            <consortium name="The Broad Institute Genomics Platform"/>
            <consortium name="The Broad Institute Genome Sequencing Center for Infectious Disease"/>
            <person name="Wu L."/>
            <person name="Ma J."/>
        </authorList>
    </citation>
    <scope>NUCLEOTIDE SEQUENCE [LARGE SCALE GENOMIC DNA]</scope>
    <source>
        <strain evidence="2">JCM 17441</strain>
    </source>
</reference>
<dbReference type="EMBL" id="BAABAT010000038">
    <property type="protein sequence ID" value="GAA4260002.1"/>
    <property type="molecule type" value="Genomic_DNA"/>
</dbReference>
<dbReference type="InterPro" id="IPR010982">
    <property type="entry name" value="Lambda_DNA-bd_dom_sf"/>
</dbReference>
<dbReference type="Gene3D" id="1.25.40.10">
    <property type="entry name" value="Tetratricopeptide repeat domain"/>
    <property type="match status" value="1"/>
</dbReference>
<evidence type="ECO:0000313" key="2">
    <source>
        <dbReference type="Proteomes" id="UP001500620"/>
    </source>
</evidence>